<dbReference type="Pfam" id="PF08545">
    <property type="entry name" value="ACP_syn_III"/>
    <property type="match status" value="1"/>
</dbReference>
<dbReference type="EMBL" id="FNJM01000003">
    <property type="protein sequence ID" value="SDP28610.1"/>
    <property type="molecule type" value="Genomic_DNA"/>
</dbReference>
<dbReference type="OrthoDB" id="9815506at2"/>
<dbReference type="Pfam" id="PF08541">
    <property type="entry name" value="ACP_syn_III_C"/>
    <property type="match status" value="1"/>
</dbReference>
<accession>A0A1H0RGU6</accession>
<dbReference type="Proteomes" id="UP000198597">
    <property type="component" value="Unassembled WGS sequence"/>
</dbReference>
<comment type="catalytic activity">
    <reaction evidence="12">
        <text>2-methylpropanoyl-CoA + malonyl-[ACP] + H(+) = 4-methyl-3-oxopentanoyl-[ACP] + CO2 + CoA</text>
        <dbReference type="Rhea" id="RHEA:42268"/>
        <dbReference type="Rhea" id="RHEA-COMP:9623"/>
        <dbReference type="Rhea" id="RHEA-COMP:9940"/>
        <dbReference type="ChEBI" id="CHEBI:15378"/>
        <dbReference type="ChEBI" id="CHEBI:16526"/>
        <dbReference type="ChEBI" id="CHEBI:57287"/>
        <dbReference type="ChEBI" id="CHEBI:57338"/>
        <dbReference type="ChEBI" id="CHEBI:78449"/>
        <dbReference type="ChEBI" id="CHEBI:78820"/>
        <dbReference type="EC" id="2.3.1.300"/>
    </reaction>
    <physiologicalReaction direction="left-to-right" evidence="12">
        <dbReference type="Rhea" id="RHEA:42269"/>
    </physiologicalReaction>
</comment>
<comment type="subcellular location">
    <subcellularLocation>
        <location evidence="14">Cytoplasm</location>
    </subcellularLocation>
</comment>
<dbReference type="HAMAP" id="MF_01815">
    <property type="entry name" value="FabH"/>
    <property type="match status" value="1"/>
</dbReference>
<dbReference type="GO" id="GO:0004315">
    <property type="term" value="F:3-oxoacyl-[acyl-carrier-protein] synthase activity"/>
    <property type="evidence" value="ECO:0007669"/>
    <property type="project" value="InterPro"/>
</dbReference>
<keyword evidence="8 14" id="KW-0275">Fatty acid biosynthesis</keyword>
<feature type="active site" evidence="14">
    <location>
        <position position="112"/>
    </location>
</feature>
<evidence type="ECO:0000256" key="3">
    <source>
        <dbReference type="ARBA" id="ARBA00022490"/>
    </source>
</evidence>
<evidence type="ECO:0000256" key="7">
    <source>
        <dbReference type="ARBA" id="ARBA00023098"/>
    </source>
</evidence>
<dbReference type="GO" id="GO:0006633">
    <property type="term" value="P:fatty acid biosynthetic process"/>
    <property type="evidence" value="ECO:0007669"/>
    <property type="project" value="UniProtKB-UniRule"/>
</dbReference>
<proteinExistence type="inferred from homology"/>
<feature type="region of interest" description="ACP-binding" evidence="14">
    <location>
        <begin position="251"/>
        <end position="255"/>
    </location>
</feature>
<dbReference type="InterPro" id="IPR016039">
    <property type="entry name" value="Thiolase-like"/>
</dbReference>
<evidence type="ECO:0000256" key="13">
    <source>
        <dbReference type="ARBA" id="ARBA00052985"/>
    </source>
</evidence>
<dbReference type="InterPro" id="IPR004655">
    <property type="entry name" value="FabH"/>
</dbReference>
<dbReference type="FunFam" id="3.40.47.10:FF:000004">
    <property type="entry name" value="3-oxoacyl-[acyl-carrier-protein] synthase 3"/>
    <property type="match status" value="1"/>
</dbReference>
<evidence type="ECO:0000256" key="14">
    <source>
        <dbReference type="HAMAP-Rule" id="MF_01815"/>
    </source>
</evidence>
<dbReference type="Gene3D" id="3.40.47.10">
    <property type="match status" value="1"/>
</dbReference>
<dbReference type="InterPro" id="IPR013751">
    <property type="entry name" value="ACP_syn_III_N"/>
</dbReference>
<evidence type="ECO:0000256" key="5">
    <source>
        <dbReference type="ARBA" id="ARBA00022679"/>
    </source>
</evidence>
<feature type="domain" description="Beta-ketoacyl-[acyl-carrier-protein] synthase III N-terminal" evidence="16">
    <location>
        <begin position="106"/>
        <end position="183"/>
    </location>
</feature>
<evidence type="ECO:0000256" key="6">
    <source>
        <dbReference type="ARBA" id="ARBA00022832"/>
    </source>
</evidence>
<comment type="similarity">
    <text evidence="2 14">Belongs to the thiolase-like superfamily. FabH family.</text>
</comment>
<dbReference type="EC" id="2.3.1.180" evidence="14"/>
<evidence type="ECO:0000256" key="9">
    <source>
        <dbReference type="ARBA" id="ARBA00023315"/>
    </source>
</evidence>
<dbReference type="UniPathway" id="UPA00094"/>
<comment type="domain">
    <text evidence="14">The last Arg residue of the ACP-binding site is essential for the weak association between ACP/AcpP and FabH.</text>
</comment>
<keyword evidence="3 14" id="KW-0963">Cytoplasm</keyword>
<comment type="subunit">
    <text evidence="14">Homodimer.</text>
</comment>
<reference evidence="17 20" key="2">
    <citation type="submission" date="2020-08" db="EMBL/GenBank/DDBJ databases">
        <title>Clostridia isolated from Swiss meat.</title>
        <authorList>
            <person name="Wambui J."/>
            <person name="Stevens M.J.A."/>
            <person name="Stephan R."/>
        </authorList>
    </citation>
    <scope>NUCLEOTIDE SEQUENCE [LARGE SCALE GENOMIC DNA]</scope>
    <source>
        <strain evidence="17 20">CM001</strain>
    </source>
</reference>
<evidence type="ECO:0000256" key="12">
    <source>
        <dbReference type="ARBA" id="ARBA00052467"/>
    </source>
</evidence>
<feature type="active site" evidence="14">
    <location>
        <position position="280"/>
    </location>
</feature>
<keyword evidence="6 14" id="KW-0276">Fatty acid metabolism</keyword>
<comment type="catalytic activity">
    <reaction evidence="13">
        <text>3-methylbutanoyl-CoA + malonyl-[ACP] + H(+) = 5-methyl-3-oxohexanoyl-[ACP] + CO2 + CoA</text>
        <dbReference type="Rhea" id="RHEA:42272"/>
        <dbReference type="Rhea" id="RHEA-COMP:9623"/>
        <dbReference type="Rhea" id="RHEA-COMP:9941"/>
        <dbReference type="ChEBI" id="CHEBI:15378"/>
        <dbReference type="ChEBI" id="CHEBI:16526"/>
        <dbReference type="ChEBI" id="CHEBI:57287"/>
        <dbReference type="ChEBI" id="CHEBI:57345"/>
        <dbReference type="ChEBI" id="CHEBI:78449"/>
        <dbReference type="ChEBI" id="CHEBI:78822"/>
        <dbReference type="EC" id="2.3.1.300"/>
    </reaction>
    <physiologicalReaction direction="left-to-right" evidence="13">
        <dbReference type="Rhea" id="RHEA:42273"/>
    </physiologicalReaction>
</comment>
<evidence type="ECO:0000256" key="10">
    <source>
        <dbReference type="ARBA" id="ARBA00051096"/>
    </source>
</evidence>
<dbReference type="AlphaFoldDB" id="A0A1H0RGU6"/>
<dbReference type="STRING" id="94869.SAMN04488529_103181"/>
<evidence type="ECO:0000259" key="15">
    <source>
        <dbReference type="Pfam" id="PF08541"/>
    </source>
</evidence>
<comment type="catalytic activity">
    <reaction evidence="10">
        <text>malonyl-[ACP] + acetyl-CoA + H(+) = 3-oxobutanoyl-[ACP] + CO2 + CoA</text>
        <dbReference type="Rhea" id="RHEA:12080"/>
        <dbReference type="Rhea" id="RHEA-COMP:9623"/>
        <dbReference type="Rhea" id="RHEA-COMP:9625"/>
        <dbReference type="ChEBI" id="CHEBI:15378"/>
        <dbReference type="ChEBI" id="CHEBI:16526"/>
        <dbReference type="ChEBI" id="CHEBI:57287"/>
        <dbReference type="ChEBI" id="CHEBI:57288"/>
        <dbReference type="ChEBI" id="CHEBI:78449"/>
        <dbReference type="ChEBI" id="CHEBI:78450"/>
        <dbReference type="EC" id="2.3.1.180"/>
    </reaction>
    <physiologicalReaction direction="left-to-right" evidence="10">
        <dbReference type="Rhea" id="RHEA:12081"/>
    </physiologicalReaction>
</comment>
<dbReference type="InterPro" id="IPR013747">
    <property type="entry name" value="ACP_syn_III_C"/>
</dbReference>
<dbReference type="PANTHER" id="PTHR34069:SF2">
    <property type="entry name" value="BETA-KETOACYL-[ACYL-CARRIER-PROTEIN] SYNTHASE III"/>
    <property type="match status" value="1"/>
</dbReference>
<evidence type="ECO:0000256" key="1">
    <source>
        <dbReference type="ARBA" id="ARBA00005194"/>
    </source>
</evidence>
<dbReference type="RefSeq" id="WP_089968108.1">
    <property type="nucleotide sequence ID" value="NZ_FNJM01000003.1"/>
</dbReference>
<dbReference type="GO" id="GO:0005737">
    <property type="term" value="C:cytoplasm"/>
    <property type="evidence" value="ECO:0007669"/>
    <property type="project" value="UniProtKB-SubCell"/>
</dbReference>
<dbReference type="Proteomes" id="UP000585258">
    <property type="component" value="Unassembled WGS sequence"/>
</dbReference>
<feature type="active site" evidence="14">
    <location>
        <position position="250"/>
    </location>
</feature>
<dbReference type="SUPFAM" id="SSF53901">
    <property type="entry name" value="Thiolase-like"/>
    <property type="match status" value="1"/>
</dbReference>
<reference evidence="18 19" key="1">
    <citation type="submission" date="2016-10" db="EMBL/GenBank/DDBJ databases">
        <authorList>
            <person name="de Groot N.N."/>
        </authorList>
    </citation>
    <scope>NUCLEOTIDE SEQUENCE [LARGE SCALE GENOMIC DNA]</scope>
    <source>
        <strain evidence="18 19">DSM 12272</strain>
    </source>
</reference>
<keyword evidence="9 14" id="KW-0012">Acyltransferase</keyword>
<evidence type="ECO:0000313" key="20">
    <source>
        <dbReference type="Proteomes" id="UP000585258"/>
    </source>
</evidence>
<dbReference type="NCBIfam" id="NF006829">
    <property type="entry name" value="PRK09352.1"/>
    <property type="match status" value="1"/>
</dbReference>
<comment type="pathway">
    <text evidence="1 14">Lipid metabolism; fatty acid biosynthesis.</text>
</comment>
<keyword evidence="14" id="KW-0511">Multifunctional enzyme</keyword>
<dbReference type="CDD" id="cd00830">
    <property type="entry name" value="KAS_III"/>
    <property type="match status" value="1"/>
</dbReference>
<keyword evidence="19" id="KW-1185">Reference proteome</keyword>
<evidence type="ECO:0000256" key="8">
    <source>
        <dbReference type="ARBA" id="ARBA00023160"/>
    </source>
</evidence>
<sequence length="324" mass="35050">MKEVVISGIGAYVPSNIVTNEDLSAIVDTSDEWILDRTGIKERRISTGEDTSNIATKAAILAIERSGVQKEDLELIIVATITPDMCTPSVACMVQKELGAKGATAFDINAACSGFIYAIQIAESMMKIHGFKNALIIGAETLSKIIDWKDRGTCVLFGDGGGAVVLTESNTKGIINTFSKSDGSKYESLVAAAFDVENPYALNVVKRNNKVQMKGGEVFKFATAAIVEAVKEVLLNTDCNLEDVKYIVPHQANLRIIDYAAKKLNVDKEKFYVNLDRFGNTSSASIPIALNEMYEKGMLKAKDKIVLVGFGGGLTFGSVLIEWK</sequence>
<keyword evidence="7 14" id="KW-0443">Lipid metabolism</keyword>
<evidence type="ECO:0000313" key="17">
    <source>
        <dbReference type="EMBL" id="MBB6715206.1"/>
    </source>
</evidence>
<dbReference type="PANTHER" id="PTHR34069">
    <property type="entry name" value="3-OXOACYL-[ACYL-CARRIER-PROTEIN] SYNTHASE 3"/>
    <property type="match status" value="1"/>
</dbReference>
<feature type="domain" description="Beta-ketoacyl-[acyl-carrier-protein] synthase III C-terminal" evidence="15">
    <location>
        <begin position="238"/>
        <end position="323"/>
    </location>
</feature>
<name>A0A1H0RGU6_9CLOT</name>
<dbReference type="GO" id="GO:0033818">
    <property type="term" value="F:beta-ketoacyl-acyl-carrier-protein synthase III activity"/>
    <property type="evidence" value="ECO:0007669"/>
    <property type="project" value="UniProtKB-UniRule"/>
</dbReference>
<evidence type="ECO:0000259" key="16">
    <source>
        <dbReference type="Pfam" id="PF08545"/>
    </source>
</evidence>
<evidence type="ECO:0000313" key="18">
    <source>
        <dbReference type="EMBL" id="SDP28610.1"/>
    </source>
</evidence>
<keyword evidence="5 14" id="KW-0808">Transferase</keyword>
<organism evidence="18 19">
    <name type="scientific">Clostridium gasigenes</name>
    <dbReference type="NCBI Taxonomy" id="94869"/>
    <lineage>
        <taxon>Bacteria</taxon>
        <taxon>Bacillati</taxon>
        <taxon>Bacillota</taxon>
        <taxon>Clostridia</taxon>
        <taxon>Eubacteriales</taxon>
        <taxon>Clostridiaceae</taxon>
        <taxon>Clostridium</taxon>
    </lineage>
</organism>
<evidence type="ECO:0000256" key="4">
    <source>
        <dbReference type="ARBA" id="ARBA00022516"/>
    </source>
</evidence>
<dbReference type="EMBL" id="JACKWY010000005">
    <property type="protein sequence ID" value="MBB6715206.1"/>
    <property type="molecule type" value="Genomic_DNA"/>
</dbReference>
<dbReference type="NCBIfam" id="TIGR00747">
    <property type="entry name" value="fabH"/>
    <property type="match status" value="1"/>
</dbReference>
<dbReference type="GO" id="GO:0044550">
    <property type="term" value="P:secondary metabolite biosynthetic process"/>
    <property type="evidence" value="ECO:0007669"/>
    <property type="project" value="TreeGrafter"/>
</dbReference>
<evidence type="ECO:0000256" key="2">
    <source>
        <dbReference type="ARBA" id="ARBA00008642"/>
    </source>
</evidence>
<comment type="catalytic activity">
    <reaction evidence="11">
        <text>(2S)-2-methylbutanoyl-CoA + malonyl-[ACP] + H(+) = (4S)-4-methyl-3-oxohexanoyl-[ACP] + CO2 + CoA</text>
        <dbReference type="Rhea" id="RHEA:42276"/>
        <dbReference type="Rhea" id="RHEA-COMP:9623"/>
        <dbReference type="Rhea" id="RHEA-COMP:17148"/>
        <dbReference type="ChEBI" id="CHEBI:15378"/>
        <dbReference type="ChEBI" id="CHEBI:16526"/>
        <dbReference type="ChEBI" id="CHEBI:57287"/>
        <dbReference type="ChEBI" id="CHEBI:78449"/>
        <dbReference type="ChEBI" id="CHEBI:88166"/>
        <dbReference type="ChEBI" id="CHEBI:167462"/>
        <dbReference type="EC" id="2.3.1.300"/>
    </reaction>
    <physiologicalReaction direction="left-to-right" evidence="11">
        <dbReference type="Rhea" id="RHEA:42277"/>
    </physiologicalReaction>
</comment>
<evidence type="ECO:0000256" key="11">
    <source>
        <dbReference type="ARBA" id="ARBA00052407"/>
    </source>
</evidence>
<comment type="function">
    <text evidence="14">Catalyzes the condensation reaction of fatty acid synthesis by the addition to an acyl acceptor of two carbons from malonyl-ACP. Catalyzes the first condensation reaction which initiates fatty acid synthesis and may therefore play a role in governing the total rate of fatty acid production. Possesses both acetoacetyl-ACP synthase and acetyl transacylase activities. Its substrate specificity determines the biosynthesis of branched-chain and/or straight-chain of fatty acids.</text>
</comment>
<evidence type="ECO:0000313" key="19">
    <source>
        <dbReference type="Proteomes" id="UP000198597"/>
    </source>
</evidence>
<gene>
    <name evidence="14" type="primary">fabH</name>
    <name evidence="17" type="ORF">H7E68_10745</name>
    <name evidence="18" type="ORF">SAMN04488529_103181</name>
</gene>
<keyword evidence="4 14" id="KW-0444">Lipid biosynthesis</keyword>
<protein>
    <recommendedName>
        <fullName evidence="14">Beta-ketoacyl-[acyl-carrier-protein] synthase III</fullName>
        <shortName evidence="14">Beta-ketoacyl-ACP synthase III</shortName>
        <shortName evidence="14">KAS III</shortName>
        <ecNumber evidence="14">2.3.1.180</ecNumber>
    </recommendedName>
    <alternativeName>
        <fullName evidence="14">3-oxoacyl-[acyl-carrier-protein] synthase 3</fullName>
    </alternativeName>
    <alternativeName>
        <fullName evidence="14">3-oxoacyl-[acyl-carrier-protein] synthase III</fullName>
    </alternativeName>
</protein>